<feature type="compositionally biased region" description="Basic residues" evidence="4">
    <location>
        <begin position="115"/>
        <end position="127"/>
    </location>
</feature>
<evidence type="ECO:0000256" key="1">
    <source>
        <dbReference type="ARBA" id="ARBA00023015"/>
    </source>
</evidence>
<dbReference type="Proteomes" id="UP000029121">
    <property type="component" value="Unassembled WGS sequence"/>
</dbReference>
<feature type="short sequence motif" description="VHIID" evidence="3">
    <location>
        <begin position="254"/>
        <end position="258"/>
    </location>
</feature>
<dbReference type="EMBL" id="KB870807">
    <property type="protein sequence ID" value="EOA32690.1"/>
    <property type="molecule type" value="Genomic_DNA"/>
</dbReference>
<comment type="similarity">
    <text evidence="3">Belongs to the GRAS family.</text>
</comment>
<comment type="caution">
    <text evidence="3">Lacks conserved residue(s) required for the propagation of feature annotation.</text>
</comment>
<evidence type="ECO:0000256" key="3">
    <source>
        <dbReference type="PROSITE-ProRule" id="PRU01191"/>
    </source>
</evidence>
<evidence type="ECO:0000256" key="2">
    <source>
        <dbReference type="ARBA" id="ARBA00023163"/>
    </source>
</evidence>
<dbReference type="eggNOG" id="ENOG502QSHA">
    <property type="taxonomic scope" value="Eukaryota"/>
</dbReference>
<dbReference type="InterPro" id="IPR005202">
    <property type="entry name" value="TF_GRAS"/>
</dbReference>
<keyword evidence="2" id="KW-0804">Transcription</keyword>
<dbReference type="KEGG" id="crb:17890980"/>
<dbReference type="STRING" id="81985.R0I3Y4"/>
<gene>
    <name evidence="5" type="ORF">CARUB_v10015988mg</name>
</gene>
<proteinExistence type="inferred from homology"/>
<dbReference type="AlphaFoldDB" id="R0I3Y4"/>
<feature type="compositionally biased region" description="Basic and acidic residues" evidence="4">
    <location>
        <begin position="128"/>
        <end position="141"/>
    </location>
</feature>
<protein>
    <submittedName>
        <fullName evidence="5">Uncharacterized protein</fullName>
    </submittedName>
</protein>
<dbReference type="Pfam" id="PF03514">
    <property type="entry name" value="GRAS"/>
    <property type="match status" value="1"/>
</dbReference>
<reference evidence="6" key="1">
    <citation type="journal article" date="2013" name="Nat. Genet.">
        <title>The Capsella rubella genome and the genomic consequences of rapid mating system evolution.</title>
        <authorList>
            <person name="Slotte T."/>
            <person name="Hazzouri K.M."/>
            <person name="Agren J.A."/>
            <person name="Koenig D."/>
            <person name="Maumus F."/>
            <person name="Guo Y.L."/>
            <person name="Steige K."/>
            <person name="Platts A.E."/>
            <person name="Escobar J.S."/>
            <person name="Newman L.K."/>
            <person name="Wang W."/>
            <person name="Mandakova T."/>
            <person name="Vello E."/>
            <person name="Smith L.M."/>
            <person name="Henz S.R."/>
            <person name="Steffen J."/>
            <person name="Takuno S."/>
            <person name="Brandvain Y."/>
            <person name="Coop G."/>
            <person name="Andolfatto P."/>
            <person name="Hu T.T."/>
            <person name="Blanchette M."/>
            <person name="Clark R.M."/>
            <person name="Quesneville H."/>
            <person name="Nordborg M."/>
            <person name="Gaut B.S."/>
            <person name="Lysak M.A."/>
            <person name="Jenkins J."/>
            <person name="Grimwood J."/>
            <person name="Chapman J."/>
            <person name="Prochnik S."/>
            <person name="Shu S."/>
            <person name="Rokhsar D."/>
            <person name="Schmutz J."/>
            <person name="Weigel D."/>
            <person name="Wright S.I."/>
        </authorList>
    </citation>
    <scope>NUCLEOTIDE SEQUENCE [LARGE SCALE GENOMIC DNA]</scope>
    <source>
        <strain evidence="6">cv. Monte Gargano</strain>
    </source>
</reference>
<name>R0I3Y4_9BRAS</name>
<evidence type="ECO:0000313" key="6">
    <source>
        <dbReference type="Proteomes" id="UP000029121"/>
    </source>
</evidence>
<keyword evidence="1" id="KW-0805">Transcription regulation</keyword>
<feature type="region of interest" description="Disordered" evidence="4">
    <location>
        <begin position="85"/>
        <end position="141"/>
    </location>
</feature>
<keyword evidence="6" id="KW-1185">Reference proteome</keyword>
<organism evidence="5 6">
    <name type="scientific">Capsella rubella</name>
    <dbReference type="NCBI Taxonomy" id="81985"/>
    <lineage>
        <taxon>Eukaryota</taxon>
        <taxon>Viridiplantae</taxon>
        <taxon>Streptophyta</taxon>
        <taxon>Embryophyta</taxon>
        <taxon>Tracheophyta</taxon>
        <taxon>Spermatophyta</taxon>
        <taxon>Magnoliopsida</taxon>
        <taxon>eudicotyledons</taxon>
        <taxon>Gunneridae</taxon>
        <taxon>Pentapetalae</taxon>
        <taxon>rosids</taxon>
        <taxon>malvids</taxon>
        <taxon>Brassicales</taxon>
        <taxon>Brassicaceae</taxon>
        <taxon>Camelineae</taxon>
        <taxon>Capsella</taxon>
    </lineage>
</organism>
<evidence type="ECO:0000256" key="4">
    <source>
        <dbReference type="SAM" id="MobiDB-lite"/>
    </source>
</evidence>
<dbReference type="PANTHER" id="PTHR31636">
    <property type="entry name" value="OSJNBA0084A10.13 PROTEIN-RELATED"/>
    <property type="match status" value="1"/>
</dbReference>
<dbReference type="PROSITE" id="PS50985">
    <property type="entry name" value="GRAS"/>
    <property type="match status" value="1"/>
</dbReference>
<feature type="region of interest" description="SAW" evidence="3">
    <location>
        <begin position="433"/>
        <end position="505"/>
    </location>
</feature>
<sequence>MSLEETEPVNQTLDHVLGWLEDSMSLTPLPEFDDSDLLHEFDGSQTWEWDQTQDPEHGFIQSYSQDLSACGGFEATNLELVSEAPFMYSDPPPQLQQPNDQSRKRSSNELIQPQHVKRSARSKKKSNKSSEKSSKDGNKEERWAEQLLNPCALAITSRNSSRVQHYLCVLSELASSSGDANRRLAAFGLRALQHHLSSSSSPVVTFASAEAKMFQKTLLKFYEVSPWFALPNNMANSAILQILAQDPIDKKKDLHIVDIGVSHGMQWPTLLEALSGRPEGPPHRVRITVVSEPSSDIPFSAVPPAYSYGTRLIGFARSLNINLHISVLDKFQLINTSPHENLIVCVQFRLHQLNHSMLDERGEALIALRSLGPKGVVLCENNGECTSIGDFAAGFSMKLEYLWKFLDSTSSGFKEEDSEERKLMEEEATKVLMTGEYVNEGKEKWFERMIKAGFVAEEFGEDAIDGAKSLLRKYDNNWEIRMEDGGTFAGLMWKGESVSFCSLWK</sequence>
<dbReference type="OrthoDB" id="1908565at2759"/>
<evidence type="ECO:0000313" key="5">
    <source>
        <dbReference type="EMBL" id="EOA32690.1"/>
    </source>
</evidence>
<accession>R0I3Y4</accession>